<accession>V6TKV8</accession>
<dbReference type="Proteomes" id="UP000018320">
    <property type="component" value="Unassembled WGS sequence"/>
</dbReference>
<dbReference type="AlphaFoldDB" id="V6TKV8"/>
<dbReference type="PANTHER" id="PTHR23275:SF100">
    <property type="entry name" value="EGF-LIKE DOMAIN-CONTAINING PROTEIN"/>
    <property type="match status" value="1"/>
</dbReference>
<dbReference type="PANTHER" id="PTHR23275">
    <property type="entry name" value="CABRIOLET.-RELATED"/>
    <property type="match status" value="1"/>
</dbReference>
<evidence type="ECO:0000256" key="2">
    <source>
        <dbReference type="SAM" id="SignalP"/>
    </source>
</evidence>
<proteinExistence type="predicted"/>
<feature type="signal peptide" evidence="2">
    <location>
        <begin position="1"/>
        <end position="30"/>
    </location>
</feature>
<keyword evidence="1" id="KW-0472">Membrane</keyword>
<evidence type="ECO:0000313" key="4">
    <source>
        <dbReference type="Proteomes" id="UP000018320"/>
    </source>
</evidence>
<keyword evidence="1" id="KW-1133">Transmembrane helix</keyword>
<evidence type="ECO:0000313" key="3">
    <source>
        <dbReference type="EMBL" id="ESU39623.1"/>
    </source>
</evidence>
<sequence length="115" mass="12028">MLLSEAHKQHVSRAPMLLPALCFLMSGLAAQRTKQPASDCGVDNCAECNADKIHCNRCAAGFDLNTDKTQCISSSINKSSGLSTGAIAGIAVAAVIVVGGLVGFLCWWFLCRGKA</sequence>
<protein>
    <submittedName>
        <fullName evidence="3">Variant-specific surface protein</fullName>
    </submittedName>
</protein>
<reference evidence="3 4" key="2">
    <citation type="journal article" date="2013" name="Genome Biol. Evol.">
        <title>Genome sequencing of Giardia lamblia genotypes A2 and B isolates (DH and GS) and comparative analysis with the genomes of genotypes A1 and E (WB and Pig).</title>
        <authorList>
            <person name="Adam R.D."/>
            <person name="Dahlstrom E.W."/>
            <person name="Martens C.A."/>
            <person name="Bruno D.P."/>
            <person name="Barbian K.D."/>
            <person name="Ricklefs S.M."/>
            <person name="Hernandez M.M."/>
            <person name="Narla N.P."/>
            <person name="Patel R.B."/>
            <person name="Porcella S.F."/>
            <person name="Nash T.E."/>
        </authorList>
    </citation>
    <scope>NUCLEOTIDE SEQUENCE [LARGE SCALE GENOMIC DNA]</scope>
    <source>
        <strain evidence="3 4">DH</strain>
    </source>
</reference>
<reference evidence="4" key="1">
    <citation type="submission" date="2012-02" db="EMBL/GenBank/DDBJ databases">
        <title>Genome sequencing of Giardia lamblia Genotypes A2 and B isolates (DH and GS) and comparative analysis with the genomes of Genotypes A1 and E (WB and Pig).</title>
        <authorList>
            <person name="Adam R."/>
            <person name="Dahlstrom E."/>
            <person name="Martens C."/>
            <person name="Bruno D."/>
            <person name="Barbian K."/>
            <person name="Porcella S.F."/>
            <person name="Nash T."/>
        </authorList>
    </citation>
    <scope>NUCLEOTIDE SEQUENCE</scope>
    <source>
        <strain evidence="4">DH</strain>
    </source>
</reference>
<dbReference type="VEuPathDB" id="GiardiaDB:GL50803_00113024"/>
<dbReference type="VEuPathDB" id="GiardiaDB:DHA2_151189"/>
<dbReference type="VEuPathDB" id="GiardiaDB:GL50803_0050064"/>
<dbReference type="InterPro" id="IPR052798">
    <property type="entry name" value="Giardia_VSA"/>
</dbReference>
<dbReference type="EMBL" id="AHGT01000002">
    <property type="protein sequence ID" value="ESU39623.1"/>
    <property type="molecule type" value="Genomic_DNA"/>
</dbReference>
<comment type="caution">
    <text evidence="3">The sequence shown here is derived from an EMBL/GenBank/DDBJ whole genome shotgun (WGS) entry which is preliminary data.</text>
</comment>
<gene>
    <name evidence="3" type="ORF">DHA2_151189</name>
</gene>
<keyword evidence="1" id="KW-0812">Transmembrane</keyword>
<name>V6TKV8_GIAIN</name>
<feature type="chain" id="PRO_5004751741" evidence="2">
    <location>
        <begin position="31"/>
        <end position="115"/>
    </location>
</feature>
<keyword evidence="2" id="KW-0732">Signal</keyword>
<feature type="transmembrane region" description="Helical" evidence="1">
    <location>
        <begin position="86"/>
        <end position="110"/>
    </location>
</feature>
<evidence type="ECO:0000256" key="1">
    <source>
        <dbReference type="SAM" id="Phobius"/>
    </source>
</evidence>
<dbReference type="InterPro" id="IPR005127">
    <property type="entry name" value="Giardia_VSP"/>
</dbReference>
<organism evidence="3 4">
    <name type="scientific">Giardia intestinalis</name>
    <name type="common">Giardia lamblia</name>
    <dbReference type="NCBI Taxonomy" id="5741"/>
    <lineage>
        <taxon>Eukaryota</taxon>
        <taxon>Metamonada</taxon>
        <taxon>Diplomonadida</taxon>
        <taxon>Hexamitidae</taxon>
        <taxon>Giardiinae</taxon>
        <taxon>Giardia</taxon>
    </lineage>
</organism>
<dbReference type="Pfam" id="PF03302">
    <property type="entry name" value="VSP"/>
    <property type="match status" value="1"/>
</dbReference>